<dbReference type="GO" id="GO:0006298">
    <property type="term" value="P:mismatch repair"/>
    <property type="evidence" value="ECO:0007669"/>
    <property type="project" value="TreeGrafter"/>
</dbReference>
<dbReference type="PANTHER" id="PTHR12135:SF0">
    <property type="entry name" value="DNA REPAIR PROTEIN COMPLEMENTING XP-C CELLS"/>
    <property type="match status" value="1"/>
</dbReference>
<evidence type="ECO:0000256" key="4">
    <source>
        <dbReference type="ARBA" id="ARBA00023204"/>
    </source>
</evidence>
<proteinExistence type="inferred from homology"/>
<evidence type="ECO:0000313" key="13">
    <source>
        <dbReference type="Proteomes" id="UP000182444"/>
    </source>
</evidence>
<feature type="compositionally biased region" description="Acidic residues" evidence="7">
    <location>
        <begin position="70"/>
        <end position="86"/>
    </location>
</feature>
<dbReference type="InterPro" id="IPR018327">
    <property type="entry name" value="BHD_2"/>
</dbReference>
<evidence type="ECO:0000259" key="8">
    <source>
        <dbReference type="SMART" id="SM01030"/>
    </source>
</evidence>
<feature type="coiled-coil region" evidence="6">
    <location>
        <begin position="700"/>
        <end position="727"/>
    </location>
</feature>
<dbReference type="VEuPathDB" id="FungiDB:YALI0_D08756g"/>
<evidence type="ECO:0000259" key="10">
    <source>
        <dbReference type="SMART" id="SM01032"/>
    </source>
</evidence>
<dbReference type="SUPFAM" id="SSF54001">
    <property type="entry name" value="Cysteine proteinases"/>
    <property type="match status" value="1"/>
</dbReference>
<dbReference type="KEGG" id="yli:2910673"/>
<keyword evidence="5" id="KW-0539">Nucleus</keyword>
<dbReference type="GO" id="GO:0003684">
    <property type="term" value="F:damaged DNA binding"/>
    <property type="evidence" value="ECO:0007669"/>
    <property type="project" value="InterPro"/>
</dbReference>
<dbReference type="AlphaFoldDB" id="A0A1H6QCA4"/>
<comment type="subcellular location">
    <subcellularLocation>
        <location evidence="1">Nucleus</location>
    </subcellularLocation>
</comment>
<dbReference type="Gene3D" id="3.30.60.290">
    <property type="entry name" value="Rad4, beta-hairpin domain BHD2"/>
    <property type="match status" value="1"/>
</dbReference>
<dbReference type="InterPro" id="IPR018328">
    <property type="entry name" value="Rad4_beta-hairpin_dom3"/>
</dbReference>
<evidence type="ECO:0000313" key="12">
    <source>
        <dbReference type="EMBL" id="RDW25824.1"/>
    </source>
</evidence>
<feature type="compositionally biased region" description="Polar residues" evidence="7">
    <location>
        <begin position="322"/>
        <end position="340"/>
    </location>
</feature>
<dbReference type="Proteomes" id="UP000256601">
    <property type="component" value="Unassembled WGS sequence"/>
</dbReference>
<dbReference type="eggNOG" id="KOG2179">
    <property type="taxonomic scope" value="Eukaryota"/>
</dbReference>
<dbReference type="GeneID" id="2910673"/>
<dbReference type="OMA" id="IPEWLMS"/>
<feature type="domain" description="Rad4 beta-hairpin" evidence="9">
    <location>
        <begin position="521"/>
        <end position="573"/>
    </location>
</feature>
<evidence type="ECO:0000256" key="3">
    <source>
        <dbReference type="ARBA" id="ARBA00022763"/>
    </source>
</evidence>
<evidence type="ECO:0000313" key="11">
    <source>
        <dbReference type="EMBL" id="AOW03797.1"/>
    </source>
</evidence>
<feature type="compositionally biased region" description="Low complexity" evidence="7">
    <location>
        <begin position="785"/>
        <end position="798"/>
    </location>
</feature>
<evidence type="ECO:0000259" key="9">
    <source>
        <dbReference type="SMART" id="SM01031"/>
    </source>
</evidence>
<dbReference type="Pfam" id="PF10403">
    <property type="entry name" value="BHD_1"/>
    <property type="match status" value="1"/>
</dbReference>
<feature type="compositionally biased region" description="Polar residues" evidence="7">
    <location>
        <begin position="49"/>
        <end position="68"/>
    </location>
</feature>
<dbReference type="SMART" id="SM01032">
    <property type="entry name" value="BHD_3"/>
    <property type="match status" value="1"/>
</dbReference>
<dbReference type="Gene3D" id="2.20.20.110">
    <property type="entry name" value="Rad4, beta-hairpin domain BHD1"/>
    <property type="match status" value="1"/>
</dbReference>
<gene>
    <name evidence="12" type="ORF">B0I71DRAFT_98048</name>
    <name evidence="11" type="ORF">YALI1_D11242g</name>
</gene>
<organism evidence="11 13">
    <name type="scientific">Yarrowia lipolytica</name>
    <name type="common">Candida lipolytica</name>
    <dbReference type="NCBI Taxonomy" id="4952"/>
    <lineage>
        <taxon>Eukaryota</taxon>
        <taxon>Fungi</taxon>
        <taxon>Dikarya</taxon>
        <taxon>Ascomycota</taxon>
        <taxon>Saccharomycotina</taxon>
        <taxon>Dipodascomycetes</taxon>
        <taxon>Dipodascales</taxon>
        <taxon>Dipodascales incertae sedis</taxon>
        <taxon>Yarrowia</taxon>
    </lineage>
</organism>
<keyword evidence="6" id="KW-0175">Coiled coil</keyword>
<dbReference type="InterPro" id="IPR004583">
    <property type="entry name" value="DNA_repair_Rad4"/>
</dbReference>
<dbReference type="Pfam" id="PF10404">
    <property type="entry name" value="BHD_2"/>
    <property type="match status" value="1"/>
</dbReference>
<dbReference type="RefSeq" id="XP_502588.1">
    <property type="nucleotide sequence ID" value="XM_502588.1"/>
</dbReference>
<reference evidence="12 14" key="2">
    <citation type="submission" date="2018-07" db="EMBL/GenBank/DDBJ databases">
        <title>Draft Genome Assemblies for Five Robust Yarrowia lipolytica Strains Exhibiting High Lipid Production and Pentose Sugar Utilization and Sugar Alcohol Secretion from Undetoxified Lignocellulosic Biomass Hydrolysates.</title>
        <authorList>
            <consortium name="DOE Joint Genome Institute"/>
            <person name="Walker C."/>
            <person name="Ryu S."/>
            <person name="Na H."/>
            <person name="Zane M."/>
            <person name="LaButti K."/>
            <person name="Lipzen A."/>
            <person name="Haridas S."/>
            <person name="Barry K."/>
            <person name="Grigoriev I.V."/>
            <person name="Quarterman J."/>
            <person name="Slininger P."/>
            <person name="Dien B."/>
            <person name="Trinh C.T."/>
        </authorList>
    </citation>
    <scope>NUCLEOTIDE SEQUENCE [LARGE SCALE GENOMIC DNA]</scope>
    <source>
        <strain evidence="12 14">YB392</strain>
    </source>
</reference>
<dbReference type="SMART" id="SM01030">
    <property type="entry name" value="BHD_1"/>
    <property type="match status" value="1"/>
</dbReference>
<dbReference type="GO" id="GO:0000111">
    <property type="term" value="C:nucleotide-excision repair factor 2 complex"/>
    <property type="evidence" value="ECO:0007669"/>
    <property type="project" value="TreeGrafter"/>
</dbReference>
<dbReference type="VEuPathDB" id="FungiDB:YALI1_D11242g"/>
<dbReference type="InterPro" id="IPR038765">
    <property type="entry name" value="Papain-like_cys_pep_sf"/>
</dbReference>
<feature type="region of interest" description="Disordered" evidence="7">
    <location>
        <begin position="772"/>
        <end position="883"/>
    </location>
</feature>
<feature type="domain" description="Rad4 beta-hairpin" evidence="10">
    <location>
        <begin position="580"/>
        <end position="655"/>
    </location>
</feature>
<dbReference type="SMART" id="SM01031">
    <property type="entry name" value="BHD_2"/>
    <property type="match status" value="1"/>
</dbReference>
<dbReference type="PANTHER" id="PTHR12135">
    <property type="entry name" value="DNA REPAIR PROTEIN XP-C / RAD4"/>
    <property type="match status" value="1"/>
</dbReference>
<dbReference type="Pfam" id="PF10405">
    <property type="entry name" value="BHD_3"/>
    <property type="match status" value="1"/>
</dbReference>
<dbReference type="GO" id="GO:0006289">
    <property type="term" value="P:nucleotide-excision repair"/>
    <property type="evidence" value="ECO:0007669"/>
    <property type="project" value="InterPro"/>
</dbReference>
<dbReference type="Gene3D" id="3.30.70.2460">
    <property type="entry name" value="Rad4, beta-hairpin domain BHD3"/>
    <property type="match status" value="1"/>
</dbReference>
<dbReference type="GO" id="GO:0005737">
    <property type="term" value="C:cytoplasm"/>
    <property type="evidence" value="ECO:0007669"/>
    <property type="project" value="TreeGrafter"/>
</dbReference>
<feature type="compositionally biased region" description="Acidic residues" evidence="7">
    <location>
        <begin position="772"/>
        <end position="782"/>
    </location>
</feature>
<dbReference type="InterPro" id="IPR036985">
    <property type="entry name" value="Transglutaminase-like_sf"/>
</dbReference>
<dbReference type="InterPro" id="IPR018325">
    <property type="entry name" value="Rad4/PNGase_transGLS-fold"/>
</dbReference>
<feature type="compositionally biased region" description="Polar residues" evidence="7">
    <location>
        <begin position="89"/>
        <end position="100"/>
    </location>
</feature>
<dbReference type="Pfam" id="PF03835">
    <property type="entry name" value="Rad4"/>
    <property type="match status" value="1"/>
</dbReference>
<dbReference type="Proteomes" id="UP000182444">
    <property type="component" value="Chromosome 1D"/>
</dbReference>
<evidence type="ECO:0000256" key="1">
    <source>
        <dbReference type="ARBA" id="ARBA00004123"/>
    </source>
</evidence>
<name>A0A1H6QCA4_YARLL</name>
<dbReference type="InterPro" id="IPR018326">
    <property type="entry name" value="Rad4_beta-hairpin_dom1"/>
</dbReference>
<evidence type="ECO:0000256" key="5">
    <source>
        <dbReference type="ARBA" id="ARBA00023242"/>
    </source>
</evidence>
<feature type="region of interest" description="Disordered" evidence="7">
    <location>
        <begin position="26"/>
        <end position="145"/>
    </location>
</feature>
<feature type="domain" description="Rad4 beta-hairpin" evidence="8">
    <location>
        <begin position="463"/>
        <end position="519"/>
    </location>
</feature>
<feature type="compositionally biased region" description="Polar residues" evidence="7">
    <location>
        <begin position="819"/>
        <end position="852"/>
    </location>
</feature>
<keyword evidence="3" id="KW-0227">DNA damage</keyword>
<evidence type="ECO:0000256" key="6">
    <source>
        <dbReference type="SAM" id="Coils"/>
    </source>
</evidence>
<feature type="compositionally biased region" description="Acidic residues" evidence="7">
    <location>
        <begin position="867"/>
        <end position="883"/>
    </location>
</feature>
<keyword evidence="4" id="KW-0234">DNA repair</keyword>
<dbReference type="GO" id="GO:0003697">
    <property type="term" value="F:single-stranded DNA binding"/>
    <property type="evidence" value="ECO:0007669"/>
    <property type="project" value="TreeGrafter"/>
</dbReference>
<feature type="region of interest" description="Disordered" evidence="7">
    <location>
        <begin position="309"/>
        <end position="340"/>
    </location>
</feature>
<dbReference type="EMBL" id="CP017556">
    <property type="protein sequence ID" value="AOW03797.1"/>
    <property type="molecule type" value="Genomic_DNA"/>
</dbReference>
<evidence type="ECO:0000313" key="14">
    <source>
        <dbReference type="Proteomes" id="UP000256601"/>
    </source>
</evidence>
<dbReference type="EMBL" id="KZ858993">
    <property type="protein sequence ID" value="RDW25824.1"/>
    <property type="molecule type" value="Genomic_DNA"/>
</dbReference>
<sequence length="883" mass="99766">MGKRTVSQKDVTVTHFDMVREYQVTEKKRKIEPSAPVAKLPSRAKQEKGNTSSRPASVERASSQTTTFDLDADESSDEEDWEEVDIDPSASSTNAETGISVSFEPGASIAEESVIRGGWDTKGTNVTSKKGKGKRTGPKLSREERQRRIQVHQIHIMALLKHASIRNAWANDLLLQMQLRETVPATKLTGLTPDKTQTKMVRTAKFYESLKYLLQQWAKIWYTDSRGLHKRDFNELDDINPDSYDPPVTKAIFNKKVIRHRGSRDLKVQGFVALLRAVGVQARLVVSLQPLDFASNTIVSDLAAEKQPAEKASPSVLRKPKFSSTSGQSKSAQRSQSRMHYSESPTPVYWVEVFEPTGQKWVSLDPACEVNMEVVGKAGKSRIEPSLQDKLNTLTYALAFNKEGTVTDVTRRYSSAYNSRTRPARLTRYLAGSIWWNKLMGLYRPPITHASWAEEKFLRERVLAEGFPKNIQLFKNHPRYVLERHLRQDEVLKEKNPCGIMSMKTNSKPENVYPRSDVQQVKSANKWYQIGRIIKPGQICKKRKKMAKSRFRLDEEEDSPMYSFDQTEAYIPQPVVDGQVPRNGYGNVDLFTPFMMPPGGAHVRGKGAYMAAKSLGIDYANCVVGFDFTKGRQIKPRIDGVIVAEKYAKDVADVWSDMQEQTLAKEERNREVRALLRWRRYLTALKIRHRLDAEHGEVELESGEEEEEDEEVRVEEVNEEVKEKEENGVIIIDDNESDEPWYVPPSVLQPKLDQYLNKSAFRLDKPLNIVVDEPEEEKEEEIPREASTLASTPSSTPCLTPPPRDSTTPRENGADKTRPSQLQRASSVVSVGSTDTISSEEGNPLSELSSVIKSPVKIDYSSLAVADDSDSPDEMSESELYSE</sequence>
<reference evidence="11 13" key="1">
    <citation type="journal article" date="2016" name="PLoS ONE">
        <title>Sequence Assembly of Yarrowia lipolytica Strain W29/CLIB89 Shows Transposable Element Diversity.</title>
        <authorList>
            <person name="Magnan C."/>
            <person name="Yu J."/>
            <person name="Chang I."/>
            <person name="Jahn E."/>
            <person name="Kanomata Y."/>
            <person name="Wu J."/>
            <person name="Zeller M."/>
            <person name="Oakes M."/>
            <person name="Baldi P."/>
            <person name="Sandmeyer S."/>
        </authorList>
    </citation>
    <scope>NUCLEOTIDE SEQUENCE [LARGE SCALE GENOMIC DNA]</scope>
    <source>
        <strain evidence="11">CLIB89</strain>
        <strain evidence="13">CLIB89(W29)</strain>
    </source>
</reference>
<evidence type="ECO:0000256" key="2">
    <source>
        <dbReference type="ARBA" id="ARBA00009525"/>
    </source>
</evidence>
<accession>A0A1H6QCA4</accession>
<comment type="similarity">
    <text evidence="2">Belongs to the XPC family.</text>
</comment>
<dbReference type="InterPro" id="IPR042488">
    <property type="entry name" value="Rad4_BHD3_sf"/>
</dbReference>
<protein>
    <submittedName>
        <fullName evidence="11">Uncharacterized protein</fullName>
    </submittedName>
</protein>
<evidence type="ECO:0000256" key="7">
    <source>
        <dbReference type="SAM" id="MobiDB-lite"/>
    </source>
</evidence>
<dbReference type="GO" id="GO:0071942">
    <property type="term" value="C:XPC complex"/>
    <property type="evidence" value="ECO:0007669"/>
    <property type="project" value="TreeGrafter"/>
</dbReference>
<dbReference type="Gene3D" id="3.90.260.10">
    <property type="entry name" value="Transglutaminase-like"/>
    <property type="match status" value="1"/>
</dbReference>
<dbReference type="OrthoDB" id="300780at2759"/>